<keyword evidence="3" id="KW-0520">NAD</keyword>
<dbReference type="GO" id="GO:0047545">
    <property type="term" value="F:(S)-2-hydroxyglutarate dehydrogenase activity"/>
    <property type="evidence" value="ECO:0007669"/>
    <property type="project" value="UniProtKB-ARBA"/>
</dbReference>
<dbReference type="InterPro" id="IPR029753">
    <property type="entry name" value="D-isomer_DH_CS"/>
</dbReference>
<sequence length="306" mass="34177">MQIVATSPSFSKNKTLQKEIYQYFPNAKLNLEGKRFNKEELIEFIKDADGVIIGLEVIDDEVLQECKNLKIIAKYGVGLNNIDKEACQKRDIKIGWIGGVNRLSVAEMALGFMLMLSRNLFVTSNQLKNGVWNKSGGFELSGKTIGIIGVGYIGKELIRLLKPFGCKILVNDTIKQDEYYKKNGLIEVSKEQLYKEADIISIHTPLDETTYNLITLKTMKMMKPTAYLLNTARGGLINEKDLKIALQEGIIAGAAIDAYVEEPPTDTEFLALPNLICTPHIGGNAQEAVEAMGMSAIKHLREYFHR</sequence>
<reference evidence="6" key="1">
    <citation type="submission" date="2016-10" db="EMBL/GenBank/DDBJ databases">
        <authorList>
            <person name="de Groot N.N."/>
        </authorList>
    </citation>
    <scope>NUCLEOTIDE SEQUENCE</scope>
</reference>
<name>A0A1W1D486_9ZZZZ</name>
<dbReference type="PROSITE" id="PS00671">
    <property type="entry name" value="D_2_HYDROXYACID_DH_3"/>
    <property type="match status" value="1"/>
</dbReference>
<dbReference type="EMBL" id="FPHP01000033">
    <property type="protein sequence ID" value="SFV75414.1"/>
    <property type="molecule type" value="Genomic_DNA"/>
</dbReference>
<dbReference type="AlphaFoldDB" id="A0A1W1D486"/>
<proteinExistence type="inferred from homology"/>
<feature type="domain" description="D-isomer specific 2-hydroxyacid dehydrogenase NAD-binding" evidence="5">
    <location>
        <begin position="110"/>
        <end position="282"/>
    </location>
</feature>
<dbReference type="FunFam" id="3.40.50.720:FF:000041">
    <property type="entry name" value="D-3-phosphoglycerate dehydrogenase"/>
    <property type="match status" value="1"/>
</dbReference>
<dbReference type="InterPro" id="IPR006140">
    <property type="entry name" value="D-isomer_DH_NAD-bd"/>
</dbReference>
<organism evidence="6">
    <name type="scientific">hydrothermal vent metagenome</name>
    <dbReference type="NCBI Taxonomy" id="652676"/>
    <lineage>
        <taxon>unclassified sequences</taxon>
        <taxon>metagenomes</taxon>
        <taxon>ecological metagenomes</taxon>
    </lineage>
</organism>
<comment type="similarity">
    <text evidence="1">Belongs to the D-isomer specific 2-hydroxyacid dehydrogenase family.</text>
</comment>
<dbReference type="InterPro" id="IPR050418">
    <property type="entry name" value="D-iso_2-hydroxyacid_DH_PdxB"/>
</dbReference>
<dbReference type="EC" id="1.1.1.95" evidence="6"/>
<dbReference type="GO" id="GO:0004617">
    <property type="term" value="F:phosphoglycerate dehydrogenase activity"/>
    <property type="evidence" value="ECO:0007669"/>
    <property type="project" value="UniProtKB-EC"/>
</dbReference>
<dbReference type="Pfam" id="PF02826">
    <property type="entry name" value="2-Hacid_dh_C"/>
    <property type="match status" value="1"/>
</dbReference>
<dbReference type="PANTHER" id="PTHR43761">
    <property type="entry name" value="D-ISOMER SPECIFIC 2-HYDROXYACID DEHYDROGENASE FAMILY PROTEIN (AFU_ORTHOLOGUE AFUA_1G13630)"/>
    <property type="match status" value="1"/>
</dbReference>
<dbReference type="GO" id="GO:0051287">
    <property type="term" value="F:NAD binding"/>
    <property type="evidence" value="ECO:0007669"/>
    <property type="project" value="InterPro"/>
</dbReference>
<dbReference type="PANTHER" id="PTHR43761:SF1">
    <property type="entry name" value="D-ISOMER SPECIFIC 2-HYDROXYACID DEHYDROGENASE CATALYTIC DOMAIN-CONTAINING PROTEIN-RELATED"/>
    <property type="match status" value="1"/>
</dbReference>
<dbReference type="GO" id="GO:0006564">
    <property type="term" value="P:L-serine biosynthetic process"/>
    <property type="evidence" value="ECO:0007669"/>
    <property type="project" value="UniProtKB-ARBA"/>
</dbReference>
<evidence type="ECO:0000256" key="3">
    <source>
        <dbReference type="ARBA" id="ARBA00023027"/>
    </source>
</evidence>
<evidence type="ECO:0000259" key="4">
    <source>
        <dbReference type="Pfam" id="PF00389"/>
    </source>
</evidence>
<dbReference type="InterPro" id="IPR006139">
    <property type="entry name" value="D-isomer_2_OHA_DH_cat_dom"/>
</dbReference>
<dbReference type="CDD" id="cd12172">
    <property type="entry name" value="PGDH_like_2"/>
    <property type="match status" value="1"/>
</dbReference>
<feature type="domain" description="D-isomer specific 2-hydroxyacid dehydrogenase catalytic" evidence="4">
    <location>
        <begin position="36"/>
        <end position="305"/>
    </location>
</feature>
<evidence type="ECO:0000256" key="2">
    <source>
        <dbReference type="ARBA" id="ARBA00023002"/>
    </source>
</evidence>
<keyword evidence="2 6" id="KW-0560">Oxidoreductase</keyword>
<accession>A0A1W1D486</accession>
<dbReference type="Gene3D" id="3.40.50.720">
    <property type="entry name" value="NAD(P)-binding Rossmann-like Domain"/>
    <property type="match status" value="2"/>
</dbReference>
<dbReference type="SUPFAM" id="SSF51735">
    <property type="entry name" value="NAD(P)-binding Rossmann-fold domains"/>
    <property type="match status" value="1"/>
</dbReference>
<dbReference type="Pfam" id="PF00389">
    <property type="entry name" value="2-Hacid_dh"/>
    <property type="match status" value="1"/>
</dbReference>
<evidence type="ECO:0000256" key="1">
    <source>
        <dbReference type="ARBA" id="ARBA00005854"/>
    </source>
</evidence>
<evidence type="ECO:0000259" key="5">
    <source>
        <dbReference type="Pfam" id="PF02826"/>
    </source>
</evidence>
<evidence type="ECO:0000313" key="6">
    <source>
        <dbReference type="EMBL" id="SFV75414.1"/>
    </source>
</evidence>
<gene>
    <name evidence="6" type="ORF">MNB_SM-3-947</name>
</gene>
<protein>
    <submittedName>
        <fullName evidence="6">D-3-phosphoglycerate dehydrogenase</fullName>
        <ecNumber evidence="6">1.1.1.95</ecNumber>
    </submittedName>
</protein>
<dbReference type="SUPFAM" id="SSF52283">
    <property type="entry name" value="Formate/glycerate dehydrogenase catalytic domain-like"/>
    <property type="match status" value="1"/>
</dbReference>
<dbReference type="InterPro" id="IPR036291">
    <property type="entry name" value="NAD(P)-bd_dom_sf"/>
</dbReference>